<dbReference type="SUPFAM" id="SSF54637">
    <property type="entry name" value="Thioesterase/thiol ester dehydrase-isomerase"/>
    <property type="match status" value="1"/>
</dbReference>
<dbReference type="PROSITE" id="PS51770">
    <property type="entry name" value="HOTDOG_ACOT"/>
    <property type="match status" value="1"/>
</dbReference>
<dbReference type="InterPro" id="IPR029069">
    <property type="entry name" value="HotDog_dom_sf"/>
</dbReference>
<accession>A0ABT6FHA0</accession>
<protein>
    <submittedName>
        <fullName evidence="3">Acyl-CoA hydrolase</fullName>
    </submittedName>
</protein>
<organism evidence="3 4">
    <name type="scientific">Paludisphaera mucosa</name>
    <dbReference type="NCBI Taxonomy" id="3030827"/>
    <lineage>
        <taxon>Bacteria</taxon>
        <taxon>Pseudomonadati</taxon>
        <taxon>Planctomycetota</taxon>
        <taxon>Planctomycetia</taxon>
        <taxon>Isosphaerales</taxon>
        <taxon>Isosphaeraceae</taxon>
        <taxon>Paludisphaera</taxon>
    </lineage>
</organism>
<feature type="domain" description="HotDog ACOT-type" evidence="2">
    <location>
        <begin position="7"/>
        <end position="118"/>
    </location>
</feature>
<evidence type="ECO:0000259" key="2">
    <source>
        <dbReference type="PROSITE" id="PS51770"/>
    </source>
</evidence>
<name>A0ABT6FHA0_9BACT</name>
<dbReference type="InterPro" id="IPR033120">
    <property type="entry name" value="HOTDOG_ACOT"/>
</dbReference>
<sequence>MAPSHSHDAETVTHRLVLPRDANHHGTLYAGSLLSLALEAGYSTAYRAAGLDANLVLKRVLDLRCYVPVPIGRVIQIRGRQIHRGSAQIVVALWGPPLNDKTSPWMDGVMQFVHVDLEGRPEPLADEPQEIAEELGHPWSRLRERTRKLLHVRR</sequence>
<keyword evidence="4" id="KW-1185">Reference proteome</keyword>
<keyword evidence="1 3" id="KW-0378">Hydrolase</keyword>
<evidence type="ECO:0000256" key="1">
    <source>
        <dbReference type="PROSITE-ProRule" id="PRU01106"/>
    </source>
</evidence>
<comment type="caution">
    <text evidence="3">The sequence shown here is derived from an EMBL/GenBank/DDBJ whole genome shotgun (WGS) entry which is preliminary data.</text>
</comment>
<dbReference type="RefSeq" id="WP_277863242.1">
    <property type="nucleotide sequence ID" value="NZ_JARRAG010000002.1"/>
</dbReference>
<dbReference type="GO" id="GO:0016787">
    <property type="term" value="F:hydrolase activity"/>
    <property type="evidence" value="ECO:0007669"/>
    <property type="project" value="UniProtKB-KW"/>
</dbReference>
<gene>
    <name evidence="3" type="ORF">PZE19_24540</name>
</gene>
<evidence type="ECO:0000313" key="4">
    <source>
        <dbReference type="Proteomes" id="UP001216907"/>
    </source>
</evidence>
<proteinExistence type="predicted"/>
<reference evidence="3 4" key="1">
    <citation type="submission" date="2023-03" db="EMBL/GenBank/DDBJ databases">
        <title>Paludisphaera mucosa sp. nov. a novel planctomycete from northern fen.</title>
        <authorList>
            <person name="Ivanova A."/>
        </authorList>
    </citation>
    <scope>NUCLEOTIDE SEQUENCE [LARGE SCALE GENOMIC DNA]</scope>
    <source>
        <strain evidence="3 4">Pla2</strain>
    </source>
</reference>
<dbReference type="EMBL" id="JARRAG010000002">
    <property type="protein sequence ID" value="MDG3006952.1"/>
    <property type="molecule type" value="Genomic_DNA"/>
</dbReference>
<dbReference type="Gene3D" id="3.10.129.10">
    <property type="entry name" value="Hotdog Thioesterase"/>
    <property type="match status" value="1"/>
</dbReference>
<dbReference type="Proteomes" id="UP001216907">
    <property type="component" value="Unassembled WGS sequence"/>
</dbReference>
<evidence type="ECO:0000313" key="3">
    <source>
        <dbReference type="EMBL" id="MDG3006952.1"/>
    </source>
</evidence>